<evidence type="ECO:0000313" key="2">
    <source>
        <dbReference type="Proteomes" id="UP000613740"/>
    </source>
</evidence>
<reference evidence="1" key="1">
    <citation type="journal article" date="2020" name="bioRxiv">
        <title>Comparative genomics of Chlamydomonas.</title>
        <authorList>
            <person name="Craig R.J."/>
            <person name="Hasan A.R."/>
            <person name="Ness R.W."/>
            <person name="Keightley P.D."/>
        </authorList>
    </citation>
    <scope>NUCLEOTIDE SEQUENCE</scope>
    <source>
        <strain evidence="1">CCAP 11/173</strain>
    </source>
</reference>
<dbReference type="EMBL" id="JAEHOD010000104">
    <property type="protein sequence ID" value="KAG2426843.1"/>
    <property type="molecule type" value="Genomic_DNA"/>
</dbReference>
<organism evidence="1 2">
    <name type="scientific">Chlamydomonas schloesseri</name>
    <dbReference type="NCBI Taxonomy" id="2026947"/>
    <lineage>
        <taxon>Eukaryota</taxon>
        <taxon>Viridiplantae</taxon>
        <taxon>Chlorophyta</taxon>
        <taxon>core chlorophytes</taxon>
        <taxon>Chlorophyceae</taxon>
        <taxon>CS clade</taxon>
        <taxon>Chlamydomonadales</taxon>
        <taxon>Chlamydomonadaceae</taxon>
        <taxon>Chlamydomonas</taxon>
    </lineage>
</organism>
<protein>
    <submittedName>
        <fullName evidence="1">Uncharacterized protein</fullName>
    </submittedName>
</protein>
<keyword evidence="2" id="KW-1185">Reference proteome</keyword>
<comment type="caution">
    <text evidence="1">The sequence shown here is derived from an EMBL/GenBank/DDBJ whole genome shotgun (WGS) entry which is preliminary data.</text>
</comment>
<dbReference type="AlphaFoldDB" id="A0A835SNK8"/>
<dbReference type="Proteomes" id="UP000613740">
    <property type="component" value="Unassembled WGS sequence"/>
</dbReference>
<gene>
    <name evidence="1" type="ORF">HYH02_014696</name>
</gene>
<proteinExistence type="predicted"/>
<dbReference type="OrthoDB" id="530943at2759"/>
<name>A0A835SNK8_9CHLO</name>
<sequence>MAAFVCARGAFAQDAATDAALKRLEGAAFKTAASVDEDGWTFVIGNVRFVPPNAKEVGGWQDRVTGHVCDKLLALSQADDCKQVSIANDGYATAFVGVKLLNPKKVLGQLIYLEN</sequence>
<evidence type="ECO:0000313" key="1">
    <source>
        <dbReference type="EMBL" id="KAG2426843.1"/>
    </source>
</evidence>
<accession>A0A835SNK8</accession>